<dbReference type="InterPro" id="IPR025352">
    <property type="entry name" value="DUF4256"/>
</dbReference>
<reference evidence="1 2" key="1">
    <citation type="submission" date="2019-03" db="EMBL/GenBank/DDBJ databases">
        <title>Genomic Encyclopedia of Type Strains, Phase IV (KMG-IV): sequencing the most valuable type-strain genomes for metagenomic binning, comparative biology and taxonomic classification.</title>
        <authorList>
            <person name="Goeker M."/>
        </authorList>
    </citation>
    <scope>NUCLEOTIDE SEQUENCE [LARGE SCALE GENOMIC DNA]</scope>
    <source>
        <strain evidence="1 2">DSM 28867</strain>
    </source>
</reference>
<sequence>MERLIETLKERFESHMYRHPHTSWKMIEPLLTDEILVSLQAMEASGGEIDVVEDLPNVGLAYVDMVTESPKARAGACYDEKARLERKKNAPNTSVEKLVDDMQVNVLDEDQYRYLQSIEDLDCKTSSWLKTPEAIRALGGALFGDKRYNHVFVYHNSADSYYSSRGFRTYKPLT</sequence>
<dbReference type="AlphaFoldDB" id="A0A4R7ZB60"/>
<proteinExistence type="predicted"/>
<evidence type="ECO:0000313" key="1">
    <source>
        <dbReference type="EMBL" id="TDW14699.1"/>
    </source>
</evidence>
<dbReference type="EMBL" id="SODD01000034">
    <property type="protein sequence ID" value="TDW14699.1"/>
    <property type="molecule type" value="Genomic_DNA"/>
</dbReference>
<accession>A0A4R7ZB60</accession>
<evidence type="ECO:0000313" key="2">
    <source>
        <dbReference type="Proteomes" id="UP000294743"/>
    </source>
</evidence>
<keyword evidence="2" id="KW-1185">Reference proteome</keyword>
<dbReference type="Proteomes" id="UP000294743">
    <property type="component" value="Unassembled WGS sequence"/>
</dbReference>
<dbReference type="OrthoDB" id="8442276at2"/>
<organism evidence="1 2">
    <name type="scientific">Breznakia blatticola</name>
    <dbReference type="NCBI Taxonomy" id="1754012"/>
    <lineage>
        <taxon>Bacteria</taxon>
        <taxon>Bacillati</taxon>
        <taxon>Bacillota</taxon>
        <taxon>Erysipelotrichia</taxon>
        <taxon>Erysipelotrichales</taxon>
        <taxon>Erysipelotrichaceae</taxon>
        <taxon>Breznakia</taxon>
    </lineage>
</organism>
<dbReference type="Pfam" id="PF14066">
    <property type="entry name" value="DUF4256"/>
    <property type="match status" value="1"/>
</dbReference>
<dbReference type="RefSeq" id="WP_134170478.1">
    <property type="nucleotide sequence ID" value="NZ_SODD01000034.1"/>
</dbReference>
<protein>
    <submittedName>
        <fullName evidence="1">Uncharacterized protein DUF4256</fullName>
    </submittedName>
</protein>
<gene>
    <name evidence="1" type="ORF">EDD63_1349</name>
</gene>
<name>A0A4R7ZB60_9FIRM</name>
<comment type="caution">
    <text evidence="1">The sequence shown here is derived from an EMBL/GenBank/DDBJ whole genome shotgun (WGS) entry which is preliminary data.</text>
</comment>